<protein>
    <submittedName>
        <fullName evidence="1">Phospholipase-like protein</fullName>
    </submittedName>
</protein>
<organism evidence="1 2">
    <name type="scientific">Tanacetum coccineum</name>
    <dbReference type="NCBI Taxonomy" id="301880"/>
    <lineage>
        <taxon>Eukaryota</taxon>
        <taxon>Viridiplantae</taxon>
        <taxon>Streptophyta</taxon>
        <taxon>Embryophyta</taxon>
        <taxon>Tracheophyta</taxon>
        <taxon>Spermatophyta</taxon>
        <taxon>Magnoliopsida</taxon>
        <taxon>eudicotyledons</taxon>
        <taxon>Gunneridae</taxon>
        <taxon>Pentapetalae</taxon>
        <taxon>asterids</taxon>
        <taxon>campanulids</taxon>
        <taxon>Asterales</taxon>
        <taxon>Asteraceae</taxon>
        <taxon>Asteroideae</taxon>
        <taxon>Anthemideae</taxon>
        <taxon>Anthemidinae</taxon>
        <taxon>Tanacetum</taxon>
    </lineage>
</organism>
<dbReference type="EMBL" id="BQNB010010160">
    <property type="protein sequence ID" value="GJS73516.1"/>
    <property type="molecule type" value="Genomic_DNA"/>
</dbReference>
<proteinExistence type="predicted"/>
<accession>A0ABQ4Y8T2</accession>
<keyword evidence="2" id="KW-1185">Reference proteome</keyword>
<dbReference type="InterPro" id="IPR038765">
    <property type="entry name" value="Papain-like_cys_pep_sf"/>
</dbReference>
<sequence>MYHLTRLATYANSVDDKDMMIKLFEIDNERDFRAVRDTYASCQVLNLRCQERREQMIEMQPFLHLSTVLAESYNLLKELQDYELEKCRDLMKSISETQLKERLPGILGATKVFEKKGIDPTDYSIRFKLADPVPKQGGIFGDCGVWVCIFLYRLAHDISLDVEDPIDVALAYREKIVRFYFSHKIDTF</sequence>
<reference evidence="1" key="2">
    <citation type="submission" date="2022-01" db="EMBL/GenBank/DDBJ databases">
        <authorList>
            <person name="Yamashiro T."/>
            <person name="Shiraishi A."/>
            <person name="Satake H."/>
            <person name="Nakayama K."/>
        </authorList>
    </citation>
    <scope>NUCLEOTIDE SEQUENCE</scope>
</reference>
<evidence type="ECO:0000313" key="2">
    <source>
        <dbReference type="Proteomes" id="UP001151760"/>
    </source>
</evidence>
<evidence type="ECO:0000313" key="1">
    <source>
        <dbReference type="EMBL" id="GJS73516.1"/>
    </source>
</evidence>
<gene>
    <name evidence="1" type="ORF">Tco_0706357</name>
</gene>
<dbReference type="SUPFAM" id="SSF54001">
    <property type="entry name" value="Cysteine proteinases"/>
    <property type="match status" value="1"/>
</dbReference>
<name>A0ABQ4Y8T2_9ASTR</name>
<dbReference type="Proteomes" id="UP001151760">
    <property type="component" value="Unassembled WGS sequence"/>
</dbReference>
<reference evidence="1" key="1">
    <citation type="journal article" date="2022" name="Int. J. Mol. Sci.">
        <title>Draft Genome of Tanacetum Coccineum: Genomic Comparison of Closely Related Tanacetum-Family Plants.</title>
        <authorList>
            <person name="Yamashiro T."/>
            <person name="Shiraishi A."/>
            <person name="Nakayama K."/>
            <person name="Satake H."/>
        </authorList>
    </citation>
    <scope>NUCLEOTIDE SEQUENCE</scope>
</reference>
<comment type="caution">
    <text evidence="1">The sequence shown here is derived from an EMBL/GenBank/DDBJ whole genome shotgun (WGS) entry which is preliminary data.</text>
</comment>